<dbReference type="Proteomes" id="UP000034119">
    <property type="component" value="Unassembled WGS sequence"/>
</dbReference>
<dbReference type="Pfam" id="PF00005">
    <property type="entry name" value="ABC_tran"/>
    <property type="match status" value="1"/>
</dbReference>
<dbReference type="PATRIC" id="fig|1618342.3.peg.75"/>
<dbReference type="AlphaFoldDB" id="A0A0G1XUC4"/>
<keyword evidence="3 5" id="KW-0067">ATP-binding</keyword>
<dbReference type="PANTHER" id="PTHR24220:SF470">
    <property type="entry name" value="CELL DIVISION ATP-BINDING PROTEIN FTSE"/>
    <property type="match status" value="1"/>
</dbReference>
<keyword evidence="2" id="KW-0547">Nucleotide-binding</keyword>
<evidence type="ECO:0000256" key="3">
    <source>
        <dbReference type="ARBA" id="ARBA00022840"/>
    </source>
</evidence>
<dbReference type="InterPro" id="IPR027417">
    <property type="entry name" value="P-loop_NTPase"/>
</dbReference>
<dbReference type="InterPro" id="IPR015854">
    <property type="entry name" value="ABC_transpr_LolD-like"/>
</dbReference>
<accession>A0A0G1XUC4</accession>
<dbReference type="PROSITE" id="PS50893">
    <property type="entry name" value="ABC_TRANSPORTER_2"/>
    <property type="match status" value="1"/>
</dbReference>
<proteinExistence type="inferred from homology"/>
<dbReference type="SUPFAM" id="SSF52540">
    <property type="entry name" value="P-loop containing nucleoside triphosphate hydrolases"/>
    <property type="match status" value="1"/>
</dbReference>
<comment type="similarity">
    <text evidence="1">Belongs to the ABC transporter superfamily.</text>
</comment>
<organism evidence="5 6">
    <name type="scientific">candidate division CPR1 bacterium GW2011_GWC1_49_13</name>
    <dbReference type="NCBI Taxonomy" id="1618342"/>
    <lineage>
        <taxon>Bacteria</taxon>
        <taxon>candidate division CPR1</taxon>
    </lineage>
</organism>
<dbReference type="STRING" id="1618342.UY40_C0002G0027"/>
<protein>
    <submittedName>
        <fullName evidence="5">Cell-division ATP-binding protein FtsE</fullName>
    </submittedName>
</protein>
<dbReference type="Gene3D" id="3.40.50.300">
    <property type="entry name" value="P-loop containing nucleotide triphosphate hydrolases"/>
    <property type="match status" value="1"/>
</dbReference>
<evidence type="ECO:0000256" key="1">
    <source>
        <dbReference type="ARBA" id="ARBA00005417"/>
    </source>
</evidence>
<evidence type="ECO:0000256" key="2">
    <source>
        <dbReference type="ARBA" id="ARBA00022741"/>
    </source>
</evidence>
<name>A0A0G1XUC4_9BACT</name>
<evidence type="ECO:0000313" key="5">
    <source>
        <dbReference type="EMBL" id="KKW06177.1"/>
    </source>
</evidence>
<evidence type="ECO:0000313" key="6">
    <source>
        <dbReference type="Proteomes" id="UP000034119"/>
    </source>
</evidence>
<dbReference type="InterPro" id="IPR003439">
    <property type="entry name" value="ABC_transporter-like_ATP-bd"/>
</dbReference>
<dbReference type="InterPro" id="IPR017871">
    <property type="entry name" value="ABC_transporter-like_CS"/>
</dbReference>
<sequence>MISFNEVSKHYPDGTAALEGVNFSVNPGEFVFIVGPSGAGKTTLVKLLTREEQPSAGSVQFGETDLSSLRGRDLLKHRRELGVVHQDYKLLPYKTAYENVALALEVLDRPDSEIEEIVPHVLSLVGLENRGHHFPDQLSGGERQRLAFARALAPEPKALVADEPTGNVDPESAWGIVRMLEKVNEMGTTVLIATHAPEFVDKLGRRVIALEGGKLVRDQKKGKYAG</sequence>
<gene>
    <name evidence="5" type="ORF">UY40_C0002G0027</name>
</gene>
<dbReference type="GO" id="GO:0016887">
    <property type="term" value="F:ATP hydrolysis activity"/>
    <property type="evidence" value="ECO:0007669"/>
    <property type="project" value="InterPro"/>
</dbReference>
<comment type="caution">
    <text evidence="5">The sequence shown here is derived from an EMBL/GenBank/DDBJ whole genome shotgun (WGS) entry which is preliminary data.</text>
</comment>
<dbReference type="GO" id="GO:0005886">
    <property type="term" value="C:plasma membrane"/>
    <property type="evidence" value="ECO:0007669"/>
    <property type="project" value="UniProtKB-ARBA"/>
</dbReference>
<reference evidence="5 6" key="1">
    <citation type="journal article" date="2015" name="Nature">
        <title>rRNA introns, odd ribosomes, and small enigmatic genomes across a large radiation of phyla.</title>
        <authorList>
            <person name="Brown C.T."/>
            <person name="Hug L.A."/>
            <person name="Thomas B.C."/>
            <person name="Sharon I."/>
            <person name="Castelle C.J."/>
            <person name="Singh A."/>
            <person name="Wilkins M.J."/>
            <person name="Williams K.H."/>
            <person name="Banfield J.F."/>
        </authorList>
    </citation>
    <scope>NUCLEOTIDE SEQUENCE [LARGE SCALE GENOMIC DNA]</scope>
</reference>
<dbReference type="PANTHER" id="PTHR24220">
    <property type="entry name" value="IMPORT ATP-BINDING PROTEIN"/>
    <property type="match status" value="1"/>
</dbReference>
<dbReference type="GO" id="GO:0022857">
    <property type="term" value="F:transmembrane transporter activity"/>
    <property type="evidence" value="ECO:0007669"/>
    <property type="project" value="TreeGrafter"/>
</dbReference>
<dbReference type="FunFam" id="3.40.50.300:FF:000056">
    <property type="entry name" value="Cell division ATP-binding protein FtsE"/>
    <property type="match status" value="1"/>
</dbReference>
<dbReference type="PROSITE" id="PS00211">
    <property type="entry name" value="ABC_TRANSPORTER_1"/>
    <property type="match status" value="1"/>
</dbReference>
<dbReference type="GO" id="GO:0005524">
    <property type="term" value="F:ATP binding"/>
    <property type="evidence" value="ECO:0007669"/>
    <property type="project" value="UniProtKB-KW"/>
</dbReference>
<evidence type="ECO:0000259" key="4">
    <source>
        <dbReference type="PROSITE" id="PS50893"/>
    </source>
</evidence>
<feature type="domain" description="ABC transporter" evidence="4">
    <location>
        <begin position="2"/>
        <end position="225"/>
    </location>
</feature>
<dbReference type="EMBL" id="LCPW01000002">
    <property type="protein sequence ID" value="KKW06177.1"/>
    <property type="molecule type" value="Genomic_DNA"/>
</dbReference>
<dbReference type="InterPro" id="IPR003593">
    <property type="entry name" value="AAA+_ATPase"/>
</dbReference>
<dbReference type="SMART" id="SM00382">
    <property type="entry name" value="AAA"/>
    <property type="match status" value="1"/>
</dbReference>